<name>A0ACC3CB33_PYRYE</name>
<dbReference type="Proteomes" id="UP000798662">
    <property type="component" value="Chromosome 3"/>
</dbReference>
<dbReference type="EMBL" id="CM020620">
    <property type="protein sequence ID" value="KAK1867374.1"/>
    <property type="molecule type" value="Genomic_DNA"/>
</dbReference>
<organism evidence="1 2">
    <name type="scientific">Pyropia yezoensis</name>
    <name type="common">Susabi-nori</name>
    <name type="synonym">Porphyra yezoensis</name>
    <dbReference type="NCBI Taxonomy" id="2788"/>
    <lineage>
        <taxon>Eukaryota</taxon>
        <taxon>Rhodophyta</taxon>
        <taxon>Bangiophyceae</taxon>
        <taxon>Bangiales</taxon>
        <taxon>Bangiaceae</taxon>
        <taxon>Pyropia</taxon>
    </lineage>
</organism>
<protein>
    <submittedName>
        <fullName evidence="1">Uncharacterized protein</fullName>
    </submittedName>
</protein>
<comment type="caution">
    <text evidence="1">The sequence shown here is derived from an EMBL/GenBank/DDBJ whole genome shotgun (WGS) entry which is preliminary data.</text>
</comment>
<evidence type="ECO:0000313" key="1">
    <source>
        <dbReference type="EMBL" id="KAK1867374.1"/>
    </source>
</evidence>
<evidence type="ECO:0000313" key="2">
    <source>
        <dbReference type="Proteomes" id="UP000798662"/>
    </source>
</evidence>
<keyword evidence="2" id="KW-1185">Reference proteome</keyword>
<proteinExistence type="predicted"/>
<sequence length="154" mass="16103">MNQPWRAMGGRGGSFEGGGGTGGVGRTRGAAPTTGPAAVMVGDAQRWWWGGWGNEDAVWGGGGWARGMRGEADEGGVGPHATWGKRKRAVGVRARPRPPSAKAKGKRDRTPTTQAHAVAAGGSSTCITFKRSKRGPWQRAGLPSPTLVDNLYRI</sequence>
<gene>
    <name evidence="1" type="ORF">I4F81_009881</name>
</gene>
<reference evidence="1" key="1">
    <citation type="submission" date="2019-11" db="EMBL/GenBank/DDBJ databases">
        <title>Nori genome reveals adaptations in red seaweeds to the harsh intertidal environment.</title>
        <authorList>
            <person name="Wang D."/>
            <person name="Mao Y."/>
        </authorList>
    </citation>
    <scope>NUCLEOTIDE SEQUENCE</scope>
    <source>
        <tissue evidence="1">Gametophyte</tissue>
    </source>
</reference>
<accession>A0ACC3CB33</accession>